<keyword evidence="8" id="KW-0804">Transcription</keyword>
<dbReference type="PANTHER" id="PTHR24394">
    <property type="entry name" value="ZINC FINGER PROTEIN"/>
    <property type="match status" value="1"/>
</dbReference>
<gene>
    <name evidence="13" type="ORF">PMAYCL1PPCAC_21053</name>
</gene>
<proteinExistence type="predicted"/>
<evidence type="ECO:0000256" key="10">
    <source>
        <dbReference type="PROSITE-ProRule" id="PRU00042"/>
    </source>
</evidence>
<keyword evidence="5" id="KW-0862">Zinc</keyword>
<dbReference type="AlphaFoldDB" id="A0AAN5CU62"/>
<keyword evidence="3" id="KW-0677">Repeat</keyword>
<dbReference type="GO" id="GO:0008270">
    <property type="term" value="F:zinc ion binding"/>
    <property type="evidence" value="ECO:0007669"/>
    <property type="project" value="UniProtKB-KW"/>
</dbReference>
<dbReference type="SUPFAM" id="SSF57667">
    <property type="entry name" value="beta-beta-alpha zinc fingers"/>
    <property type="match status" value="2"/>
</dbReference>
<feature type="compositionally biased region" description="Basic and acidic residues" evidence="11">
    <location>
        <begin position="492"/>
        <end position="501"/>
    </location>
</feature>
<feature type="compositionally biased region" description="Polar residues" evidence="11">
    <location>
        <begin position="312"/>
        <end position="323"/>
    </location>
</feature>
<dbReference type="PROSITE" id="PS50157">
    <property type="entry name" value="ZINC_FINGER_C2H2_2"/>
    <property type="match status" value="3"/>
</dbReference>
<dbReference type="FunFam" id="3.30.160.60:FF:000965">
    <property type="entry name" value="Neurotrophin receptor-interacting factor homolog"/>
    <property type="match status" value="1"/>
</dbReference>
<dbReference type="PROSITE" id="PS00028">
    <property type="entry name" value="ZINC_FINGER_C2H2_1"/>
    <property type="match status" value="2"/>
</dbReference>
<evidence type="ECO:0000256" key="7">
    <source>
        <dbReference type="ARBA" id="ARBA00023125"/>
    </source>
</evidence>
<evidence type="ECO:0000256" key="2">
    <source>
        <dbReference type="ARBA" id="ARBA00022723"/>
    </source>
</evidence>
<dbReference type="FunFam" id="3.30.160.60:FF:001732">
    <property type="entry name" value="Zgc:162936"/>
    <property type="match status" value="1"/>
</dbReference>
<feature type="region of interest" description="Disordered" evidence="11">
    <location>
        <begin position="304"/>
        <end position="348"/>
    </location>
</feature>
<evidence type="ECO:0000313" key="13">
    <source>
        <dbReference type="EMBL" id="GMR50858.1"/>
    </source>
</evidence>
<keyword evidence="9" id="KW-0539">Nucleus</keyword>
<evidence type="ECO:0000256" key="9">
    <source>
        <dbReference type="ARBA" id="ARBA00023242"/>
    </source>
</evidence>
<evidence type="ECO:0000259" key="12">
    <source>
        <dbReference type="PROSITE" id="PS50157"/>
    </source>
</evidence>
<reference evidence="14" key="1">
    <citation type="submission" date="2022-10" db="EMBL/GenBank/DDBJ databases">
        <title>Genome assembly of Pristionchus species.</title>
        <authorList>
            <person name="Yoshida K."/>
            <person name="Sommer R.J."/>
        </authorList>
    </citation>
    <scope>NUCLEOTIDE SEQUENCE [LARGE SCALE GENOMIC DNA]</scope>
    <source>
        <strain evidence="14">RS5460</strain>
    </source>
</reference>
<name>A0AAN5CU62_9BILA</name>
<evidence type="ECO:0000256" key="1">
    <source>
        <dbReference type="ARBA" id="ARBA00004123"/>
    </source>
</evidence>
<dbReference type="PANTHER" id="PTHR24394:SF44">
    <property type="entry name" value="ZINC FINGER PROTEIN 271-LIKE"/>
    <property type="match status" value="1"/>
</dbReference>
<accession>A0AAN5CU62</accession>
<feature type="domain" description="C2H2-type" evidence="12">
    <location>
        <begin position="372"/>
        <end position="399"/>
    </location>
</feature>
<dbReference type="Gene3D" id="3.30.160.60">
    <property type="entry name" value="Classic Zinc Finger"/>
    <property type="match status" value="3"/>
</dbReference>
<dbReference type="FunFam" id="3.30.160.60:FF:000303">
    <property type="entry name" value="Zinc finger protein 41"/>
    <property type="match status" value="1"/>
</dbReference>
<dbReference type="GO" id="GO:0045893">
    <property type="term" value="P:positive regulation of DNA-templated transcription"/>
    <property type="evidence" value="ECO:0007669"/>
    <property type="project" value="UniProtKB-ARBA"/>
</dbReference>
<keyword evidence="7" id="KW-0238">DNA-binding</keyword>
<dbReference type="InterPro" id="IPR013087">
    <property type="entry name" value="Znf_C2H2_type"/>
</dbReference>
<dbReference type="EMBL" id="BTRK01000005">
    <property type="protein sequence ID" value="GMR50858.1"/>
    <property type="molecule type" value="Genomic_DNA"/>
</dbReference>
<dbReference type="GO" id="GO:1990837">
    <property type="term" value="F:sequence-specific double-stranded DNA binding"/>
    <property type="evidence" value="ECO:0007669"/>
    <property type="project" value="UniProtKB-ARBA"/>
</dbReference>
<evidence type="ECO:0000256" key="6">
    <source>
        <dbReference type="ARBA" id="ARBA00023015"/>
    </source>
</evidence>
<protein>
    <recommendedName>
        <fullName evidence="12">C2H2-type domain-containing protein</fullName>
    </recommendedName>
</protein>
<feature type="domain" description="C2H2-type" evidence="12">
    <location>
        <begin position="428"/>
        <end position="456"/>
    </location>
</feature>
<comment type="subcellular location">
    <subcellularLocation>
        <location evidence="1">Nucleus</location>
    </subcellularLocation>
</comment>
<evidence type="ECO:0000313" key="14">
    <source>
        <dbReference type="Proteomes" id="UP001328107"/>
    </source>
</evidence>
<evidence type="ECO:0000256" key="4">
    <source>
        <dbReference type="ARBA" id="ARBA00022771"/>
    </source>
</evidence>
<organism evidence="13 14">
    <name type="scientific">Pristionchus mayeri</name>
    <dbReference type="NCBI Taxonomy" id="1317129"/>
    <lineage>
        <taxon>Eukaryota</taxon>
        <taxon>Metazoa</taxon>
        <taxon>Ecdysozoa</taxon>
        <taxon>Nematoda</taxon>
        <taxon>Chromadorea</taxon>
        <taxon>Rhabditida</taxon>
        <taxon>Rhabditina</taxon>
        <taxon>Diplogasteromorpha</taxon>
        <taxon>Diplogasteroidea</taxon>
        <taxon>Neodiplogasteridae</taxon>
        <taxon>Pristionchus</taxon>
    </lineage>
</organism>
<keyword evidence="14" id="KW-1185">Reference proteome</keyword>
<dbReference type="GO" id="GO:0005694">
    <property type="term" value="C:chromosome"/>
    <property type="evidence" value="ECO:0007669"/>
    <property type="project" value="UniProtKB-ARBA"/>
</dbReference>
<dbReference type="Pfam" id="PF00096">
    <property type="entry name" value="zf-C2H2"/>
    <property type="match status" value="2"/>
</dbReference>
<feature type="region of interest" description="Disordered" evidence="11">
    <location>
        <begin position="487"/>
        <end position="528"/>
    </location>
</feature>
<feature type="non-terminal residue" evidence="13">
    <location>
        <position position="1"/>
    </location>
</feature>
<dbReference type="SMART" id="SM00355">
    <property type="entry name" value="ZnF_C2H2"/>
    <property type="match status" value="3"/>
</dbReference>
<feature type="domain" description="C2H2-type" evidence="12">
    <location>
        <begin position="400"/>
        <end position="427"/>
    </location>
</feature>
<feature type="compositionally biased region" description="Basic and acidic residues" evidence="11">
    <location>
        <begin position="517"/>
        <end position="528"/>
    </location>
</feature>
<dbReference type="InterPro" id="IPR036236">
    <property type="entry name" value="Znf_C2H2_sf"/>
</dbReference>
<evidence type="ECO:0000256" key="8">
    <source>
        <dbReference type="ARBA" id="ARBA00023163"/>
    </source>
</evidence>
<dbReference type="GO" id="GO:0000981">
    <property type="term" value="F:DNA-binding transcription factor activity, RNA polymerase II-specific"/>
    <property type="evidence" value="ECO:0007669"/>
    <property type="project" value="TreeGrafter"/>
</dbReference>
<evidence type="ECO:0000256" key="3">
    <source>
        <dbReference type="ARBA" id="ARBA00022737"/>
    </source>
</evidence>
<keyword evidence="6" id="KW-0805">Transcription regulation</keyword>
<feature type="region of interest" description="Disordered" evidence="11">
    <location>
        <begin position="33"/>
        <end position="55"/>
    </location>
</feature>
<sequence length="528" mass="57953">DWSMERSGAASTVRLNRANAPLPLPTVCVSAEGTATPAKDGTSSAASAASPFYKPGPDVLSPTPIRYPRGTAFTKWRTERLSSGSDSAVQMSPPAPIMSHSLTNLIALSPLSPPGLSPLTFGNTGDSAFSTPNTSKSTSSRFTFENITGFKRAASSIECSGLDRDASSSAFRPLERTRQKHQDELLQVLQTFRDASEKAVVQLKQETVQTNSHKQLHRSHAVLERKQSFIPGMGKNSLLNKHASLRESESMPVGVSSSPLSSKPEDMNSRLSVVIDQSSDITSTVPITIWSTLYAHAAASASPADQVAPSGHTFTTKKSGNTPVSLLSPHSVASSSAPTSCNSSSKISPTGSFISVHDDSELDPNDPNRQQFWCNFCKKDFRRPDILSRHMRRHTGEKPFQCDRCHRYFSRSDHLRTHRRTHTDEKPYACSLCSYAARRRDVLTRHMATRHQAKAGRSIFQKGEIRRCLSDSDKATHDKAYTEVIGTIAPHSSRDPEHVNDASEDDEEYSDDDDELPKELNLETEDKL</sequence>
<keyword evidence="2" id="KW-0479">Metal-binding</keyword>
<comment type="caution">
    <text evidence="13">The sequence shown here is derived from an EMBL/GenBank/DDBJ whole genome shotgun (WGS) entry which is preliminary data.</text>
</comment>
<dbReference type="Proteomes" id="UP001328107">
    <property type="component" value="Unassembled WGS sequence"/>
</dbReference>
<keyword evidence="4 10" id="KW-0863">Zinc-finger</keyword>
<dbReference type="GO" id="GO:0005634">
    <property type="term" value="C:nucleus"/>
    <property type="evidence" value="ECO:0007669"/>
    <property type="project" value="UniProtKB-SubCell"/>
</dbReference>
<evidence type="ECO:0000256" key="11">
    <source>
        <dbReference type="SAM" id="MobiDB-lite"/>
    </source>
</evidence>
<feature type="compositionally biased region" description="Acidic residues" evidence="11">
    <location>
        <begin position="502"/>
        <end position="516"/>
    </location>
</feature>
<feature type="compositionally biased region" description="Low complexity" evidence="11">
    <location>
        <begin position="324"/>
        <end position="345"/>
    </location>
</feature>
<evidence type="ECO:0000256" key="5">
    <source>
        <dbReference type="ARBA" id="ARBA00022833"/>
    </source>
</evidence>
<feature type="region of interest" description="Disordered" evidence="11">
    <location>
        <begin position="245"/>
        <end position="266"/>
    </location>
</feature>